<proteinExistence type="predicted"/>
<sequence>MQVVQANSTTSEECAAASEELSNQAEILKNMVSRFELKKDSSLISNFDELNPEVLKMLEGLAEKK</sequence>
<dbReference type="HOGENOM" id="CLU_2842049_0_0_9"/>
<protein>
    <recommendedName>
        <fullName evidence="3">Methyl-accepting transducer domain-containing protein</fullName>
    </recommendedName>
</protein>
<evidence type="ECO:0000313" key="1">
    <source>
        <dbReference type="EMBL" id="EDK32629.1"/>
    </source>
</evidence>
<evidence type="ECO:0000313" key="2">
    <source>
        <dbReference type="Proteomes" id="UP000002411"/>
    </source>
</evidence>
<evidence type="ECO:0008006" key="3">
    <source>
        <dbReference type="Google" id="ProtNLM"/>
    </source>
</evidence>
<dbReference type="eggNOG" id="COG0840">
    <property type="taxonomic scope" value="Bacteria"/>
</dbReference>
<dbReference type="STRING" id="431943.CKL_0575"/>
<name>A5N5P8_CLOK5</name>
<dbReference type="Proteomes" id="UP000002411">
    <property type="component" value="Chromosome"/>
</dbReference>
<dbReference type="AlphaFoldDB" id="A5N5P8"/>
<keyword evidence="2" id="KW-1185">Reference proteome</keyword>
<gene>
    <name evidence="1" type="ordered locus">CKL_0575</name>
</gene>
<accession>A5N5P8</accession>
<dbReference type="EMBL" id="CP000673">
    <property type="protein sequence ID" value="EDK32629.1"/>
    <property type="molecule type" value="Genomic_DNA"/>
</dbReference>
<reference evidence="1 2" key="1">
    <citation type="journal article" date="2008" name="Proc. Natl. Acad. Sci. U.S.A.">
        <title>The genome of Clostridium kluyveri, a strict anaerobe with unique metabolic features.</title>
        <authorList>
            <person name="Seedorf H."/>
            <person name="Fricke W.F."/>
            <person name="Veith B."/>
            <person name="Brueggemann H."/>
            <person name="Liesegang H."/>
            <person name="Strittmatter A."/>
            <person name="Miethke M."/>
            <person name="Buckel W."/>
            <person name="Hinderberger J."/>
            <person name="Li F."/>
            <person name="Hagemeier C."/>
            <person name="Thauer R.K."/>
            <person name="Gottschalk G."/>
        </authorList>
    </citation>
    <scope>NUCLEOTIDE SEQUENCE [LARGE SCALE GENOMIC DNA]</scope>
    <source>
        <strain evidence="2">ATCC 8527 / DSM 555 / NCIMB 10680</strain>
    </source>
</reference>
<organism evidence="1 2">
    <name type="scientific">Clostridium kluyveri (strain ATCC 8527 / DSM 555 / NBRC 12016 / NCIMB 10680 / K1)</name>
    <dbReference type="NCBI Taxonomy" id="431943"/>
    <lineage>
        <taxon>Bacteria</taxon>
        <taxon>Bacillati</taxon>
        <taxon>Bacillota</taxon>
        <taxon>Clostridia</taxon>
        <taxon>Eubacteriales</taxon>
        <taxon>Clostridiaceae</taxon>
        <taxon>Clostridium</taxon>
    </lineage>
</organism>
<dbReference type="KEGG" id="ckl:CKL_0575"/>